<reference evidence="2" key="1">
    <citation type="submission" date="2023-07" db="EMBL/GenBank/DDBJ databases">
        <authorList>
            <consortium name="AG Swart"/>
            <person name="Singh M."/>
            <person name="Singh A."/>
            <person name="Seah K."/>
            <person name="Emmerich C."/>
        </authorList>
    </citation>
    <scope>NUCLEOTIDE SEQUENCE</scope>
    <source>
        <strain evidence="2">DP1</strain>
    </source>
</reference>
<keyword evidence="3" id="KW-1185">Reference proteome</keyword>
<dbReference type="EMBL" id="CAMPGE010012426">
    <property type="protein sequence ID" value="CAI2371194.1"/>
    <property type="molecule type" value="Genomic_DNA"/>
</dbReference>
<comment type="caution">
    <text evidence="2">The sequence shown here is derived from an EMBL/GenBank/DDBJ whole genome shotgun (WGS) entry which is preliminary data.</text>
</comment>
<evidence type="ECO:0000313" key="2">
    <source>
        <dbReference type="EMBL" id="CAI2371194.1"/>
    </source>
</evidence>
<organism evidence="2 3">
    <name type="scientific">Euplotes crassus</name>
    <dbReference type="NCBI Taxonomy" id="5936"/>
    <lineage>
        <taxon>Eukaryota</taxon>
        <taxon>Sar</taxon>
        <taxon>Alveolata</taxon>
        <taxon>Ciliophora</taxon>
        <taxon>Intramacronucleata</taxon>
        <taxon>Spirotrichea</taxon>
        <taxon>Hypotrichia</taxon>
        <taxon>Euplotida</taxon>
        <taxon>Euplotidae</taxon>
        <taxon>Moneuplotes</taxon>
    </lineage>
</organism>
<dbReference type="AlphaFoldDB" id="A0AAD1UT37"/>
<gene>
    <name evidence="2" type="ORF">ECRASSUSDP1_LOCUS12514</name>
</gene>
<name>A0AAD1UT37_EUPCR</name>
<evidence type="ECO:0000256" key="1">
    <source>
        <dbReference type="SAM" id="MobiDB-lite"/>
    </source>
</evidence>
<dbReference type="Proteomes" id="UP001295684">
    <property type="component" value="Unassembled WGS sequence"/>
</dbReference>
<protein>
    <submittedName>
        <fullName evidence="2">Uncharacterized protein</fullName>
    </submittedName>
</protein>
<feature type="compositionally biased region" description="Low complexity" evidence="1">
    <location>
        <begin position="292"/>
        <end position="306"/>
    </location>
</feature>
<sequence>MSVTPSSDQKDPTRISLKYNVVNIQPVYIKLNGFKRQRRYNNKSALEIVRDLRKIKNQYSSLKKKEYIFSNSLIQKESIKKLKDLFEKSTIEITSSKRSKAIRSKHGGIKLQENQFRKTSSKRRGGKKINLKKHHQSNVNSSNNVRIDDDPFDNVNIQPITSISFLNSKKTTERGRDLKARIKENSKKLSKRIALRRFSKKAKRSDKRKNPYFHKNFSNQNLDDCLLSEKADQQSSLGTLEPRRPISAVPFSGMLKNRKYCPINSVQIRYDEKVDAMRTTKIKRIYKKITPKHSNNPLNSKNLPSNFYDSPKSRSGYNFSVYSFSLPKRKPKENVFNQRGHSIQA</sequence>
<accession>A0AAD1UT37</accession>
<evidence type="ECO:0000313" key="3">
    <source>
        <dbReference type="Proteomes" id="UP001295684"/>
    </source>
</evidence>
<proteinExistence type="predicted"/>
<feature type="region of interest" description="Disordered" evidence="1">
    <location>
        <begin position="290"/>
        <end position="309"/>
    </location>
</feature>